<keyword evidence="8" id="KW-1185">Reference proteome</keyword>
<evidence type="ECO:0000256" key="6">
    <source>
        <dbReference type="RuleBase" id="RU367044"/>
    </source>
</evidence>
<dbReference type="EMBL" id="CM001882">
    <property type="protein sequence ID" value="EOY05446.1"/>
    <property type="molecule type" value="Genomic_DNA"/>
</dbReference>
<dbReference type="GO" id="GO:0005576">
    <property type="term" value="C:extracellular region"/>
    <property type="evidence" value="ECO:0007669"/>
    <property type="project" value="UniProtKB-SubCell"/>
</dbReference>
<reference evidence="7 8" key="1">
    <citation type="journal article" date="2013" name="Genome Biol.">
        <title>The genome sequence of the most widely cultivated cacao type and its use to identify candidate genes regulating pod color.</title>
        <authorList>
            <person name="Motamayor J.C."/>
            <person name="Mockaitis K."/>
            <person name="Schmutz J."/>
            <person name="Haiminen N."/>
            <person name="Iii D.L."/>
            <person name="Cornejo O."/>
            <person name="Findley S.D."/>
            <person name="Zheng P."/>
            <person name="Utro F."/>
            <person name="Royaert S."/>
            <person name="Saski C."/>
            <person name="Jenkins J."/>
            <person name="Podicheti R."/>
            <person name="Zhao M."/>
            <person name="Scheffler B.E."/>
            <person name="Stack J.C."/>
            <person name="Feltus F.A."/>
            <person name="Mustiga G.M."/>
            <person name="Amores F."/>
            <person name="Phillips W."/>
            <person name="Marelli J.P."/>
            <person name="May G.D."/>
            <person name="Shapiro H."/>
            <person name="Ma J."/>
            <person name="Bustamante C.D."/>
            <person name="Schnell R.J."/>
            <person name="Main D."/>
            <person name="Gilbert D."/>
            <person name="Parida L."/>
            <person name="Kuhn D.N."/>
        </authorList>
    </citation>
    <scope>NUCLEOTIDE SEQUENCE [LARGE SCALE GENOMIC DNA]</scope>
    <source>
        <strain evidence="8">cv. Matina 1-6</strain>
    </source>
</reference>
<proteinExistence type="inferred from homology"/>
<keyword evidence="4 6" id="KW-0964">Secreted</keyword>
<evidence type="ECO:0000256" key="3">
    <source>
        <dbReference type="ARBA" id="ARBA00022471"/>
    </source>
</evidence>
<keyword evidence="5 6" id="KW-0732">Signal</keyword>
<comment type="subcellular location">
    <subcellularLocation>
        <location evidence="1 6">Secreted</location>
    </subcellularLocation>
</comment>
<dbReference type="PANTHER" id="PTHR31232:SF137">
    <property type="entry name" value="S-PROTEIN HOMOLOG"/>
    <property type="match status" value="1"/>
</dbReference>
<evidence type="ECO:0000256" key="4">
    <source>
        <dbReference type="ARBA" id="ARBA00022525"/>
    </source>
</evidence>
<evidence type="ECO:0000313" key="7">
    <source>
        <dbReference type="EMBL" id="EOY05446.1"/>
    </source>
</evidence>
<name>A0A061EKQ9_THECC</name>
<dbReference type="PANTHER" id="PTHR31232">
    <property type="match status" value="1"/>
</dbReference>
<evidence type="ECO:0000313" key="8">
    <source>
        <dbReference type="Proteomes" id="UP000026915"/>
    </source>
</evidence>
<dbReference type="OMA" id="ATGNCFW"/>
<dbReference type="Gramene" id="EOY05446">
    <property type="protein sequence ID" value="EOY05446"/>
    <property type="gene ID" value="TCM_020442"/>
</dbReference>
<feature type="chain" id="PRO_5025089056" description="S-protein homolog" evidence="6">
    <location>
        <begin position="28"/>
        <end position="206"/>
    </location>
</feature>
<evidence type="ECO:0000256" key="5">
    <source>
        <dbReference type="ARBA" id="ARBA00022729"/>
    </source>
</evidence>
<organism evidence="7 8">
    <name type="scientific">Theobroma cacao</name>
    <name type="common">Cacao</name>
    <name type="synonym">Cocoa</name>
    <dbReference type="NCBI Taxonomy" id="3641"/>
    <lineage>
        <taxon>Eukaryota</taxon>
        <taxon>Viridiplantae</taxon>
        <taxon>Streptophyta</taxon>
        <taxon>Embryophyta</taxon>
        <taxon>Tracheophyta</taxon>
        <taxon>Spermatophyta</taxon>
        <taxon>Magnoliopsida</taxon>
        <taxon>eudicotyledons</taxon>
        <taxon>Gunneridae</taxon>
        <taxon>Pentapetalae</taxon>
        <taxon>rosids</taxon>
        <taxon>malvids</taxon>
        <taxon>Malvales</taxon>
        <taxon>Malvaceae</taxon>
        <taxon>Byttnerioideae</taxon>
        <taxon>Theobroma</taxon>
    </lineage>
</organism>
<dbReference type="HOGENOM" id="CLU_1333965_0_0_1"/>
<dbReference type="InterPro" id="IPR010264">
    <property type="entry name" value="Self-incomp_S1"/>
</dbReference>
<dbReference type="eggNOG" id="ENOG502ST9X">
    <property type="taxonomic scope" value="Eukaryota"/>
</dbReference>
<feature type="signal peptide" evidence="6">
    <location>
        <begin position="1"/>
        <end position="27"/>
    </location>
</feature>
<evidence type="ECO:0000256" key="1">
    <source>
        <dbReference type="ARBA" id="ARBA00004613"/>
    </source>
</evidence>
<dbReference type="Pfam" id="PF05938">
    <property type="entry name" value="Self-incomp_S1"/>
    <property type="match status" value="1"/>
</dbReference>
<dbReference type="Proteomes" id="UP000026915">
    <property type="component" value="Chromosome 4"/>
</dbReference>
<evidence type="ECO:0000256" key="2">
    <source>
        <dbReference type="ARBA" id="ARBA00005581"/>
    </source>
</evidence>
<accession>A0A061EKQ9</accession>
<dbReference type="GO" id="GO:0060320">
    <property type="term" value="P:rejection of self pollen"/>
    <property type="evidence" value="ECO:0007669"/>
    <property type="project" value="UniProtKB-KW"/>
</dbReference>
<dbReference type="InParanoid" id="A0A061EKQ9"/>
<protein>
    <recommendedName>
        <fullName evidence="6">S-protein homolog</fullName>
    </recommendedName>
</protein>
<sequence>MSYSALAPLLCMLFLACCSFQTLPASAAEVDKLMVRLRYKVHILNGFADNAKPLIIHCHSRDDDLGEHTLWKDQEFRFKFIVHFVKTTHFVCDFNWGSKSLDNISVFKNDAETSSCRATGNCFWKAEEDGIYFSNNDQNWVKRFDCFQIYNHHLQIHQPLVFVTIREVTIEKSGFPEVELEVELKITVSPNSMLPEVIVSRPDMNH</sequence>
<gene>
    <name evidence="7" type="ORF">TCM_020442</name>
</gene>
<dbReference type="AlphaFoldDB" id="A0A061EKQ9"/>
<comment type="similarity">
    <text evidence="2 6">Belongs to the plant self-incompatibility (S1) protein family.</text>
</comment>
<keyword evidence="3 6" id="KW-0713">Self-incompatibility</keyword>